<name>A0A834TBN2_9FABA</name>
<evidence type="ECO:0000313" key="3">
    <source>
        <dbReference type="Proteomes" id="UP000634136"/>
    </source>
</evidence>
<evidence type="ECO:0000313" key="2">
    <source>
        <dbReference type="EMBL" id="KAF7818649.1"/>
    </source>
</evidence>
<feature type="compositionally biased region" description="Polar residues" evidence="1">
    <location>
        <begin position="19"/>
        <end position="29"/>
    </location>
</feature>
<feature type="region of interest" description="Disordered" evidence="1">
    <location>
        <begin position="1"/>
        <end position="29"/>
    </location>
</feature>
<evidence type="ECO:0000256" key="1">
    <source>
        <dbReference type="SAM" id="MobiDB-lite"/>
    </source>
</evidence>
<organism evidence="2 3">
    <name type="scientific">Senna tora</name>
    <dbReference type="NCBI Taxonomy" id="362788"/>
    <lineage>
        <taxon>Eukaryota</taxon>
        <taxon>Viridiplantae</taxon>
        <taxon>Streptophyta</taxon>
        <taxon>Embryophyta</taxon>
        <taxon>Tracheophyta</taxon>
        <taxon>Spermatophyta</taxon>
        <taxon>Magnoliopsida</taxon>
        <taxon>eudicotyledons</taxon>
        <taxon>Gunneridae</taxon>
        <taxon>Pentapetalae</taxon>
        <taxon>rosids</taxon>
        <taxon>fabids</taxon>
        <taxon>Fabales</taxon>
        <taxon>Fabaceae</taxon>
        <taxon>Caesalpinioideae</taxon>
        <taxon>Cassia clade</taxon>
        <taxon>Senna</taxon>
    </lineage>
</organism>
<proteinExistence type="predicted"/>
<protein>
    <submittedName>
        <fullName evidence="2">Heavy metal-associated isoprenylated plant protein 6</fullName>
    </submittedName>
</protein>
<comment type="caution">
    <text evidence="2">The sequence shown here is derived from an EMBL/GenBank/DDBJ whole genome shotgun (WGS) entry which is preliminary data.</text>
</comment>
<sequence>MPMQPYYMNPHHPPPQMFSDENPNACSLM</sequence>
<keyword evidence="3" id="KW-1185">Reference proteome</keyword>
<gene>
    <name evidence="2" type="ORF">G2W53_024104</name>
</gene>
<dbReference type="AlphaFoldDB" id="A0A834TBN2"/>
<dbReference type="Proteomes" id="UP000634136">
    <property type="component" value="Unassembled WGS sequence"/>
</dbReference>
<accession>A0A834TBN2</accession>
<dbReference type="EMBL" id="JAAIUW010000008">
    <property type="protein sequence ID" value="KAF7818649.1"/>
    <property type="molecule type" value="Genomic_DNA"/>
</dbReference>
<reference evidence="2" key="1">
    <citation type="submission" date="2020-09" db="EMBL/GenBank/DDBJ databases">
        <title>Genome-Enabled Discovery of Anthraquinone Biosynthesis in Senna tora.</title>
        <authorList>
            <person name="Kang S.-H."/>
            <person name="Pandey R.P."/>
            <person name="Lee C.-M."/>
            <person name="Sim J.-S."/>
            <person name="Jeong J.-T."/>
            <person name="Choi B.-S."/>
            <person name="Jung M."/>
            <person name="Ginzburg D."/>
            <person name="Zhao K."/>
            <person name="Won S.Y."/>
            <person name="Oh T.-J."/>
            <person name="Yu Y."/>
            <person name="Kim N.-H."/>
            <person name="Lee O.R."/>
            <person name="Lee T.-H."/>
            <person name="Bashyal P."/>
            <person name="Kim T.-S."/>
            <person name="Lee W.-H."/>
            <person name="Kawkins C."/>
            <person name="Kim C.-K."/>
            <person name="Kim J.S."/>
            <person name="Ahn B.O."/>
            <person name="Rhee S.Y."/>
            <person name="Sohng J.K."/>
        </authorList>
    </citation>
    <scope>NUCLEOTIDE SEQUENCE</scope>
    <source>
        <tissue evidence="2">Leaf</tissue>
    </source>
</reference>